<dbReference type="EMBL" id="CACRXK020007893">
    <property type="protein sequence ID" value="CAB4013458.1"/>
    <property type="molecule type" value="Genomic_DNA"/>
</dbReference>
<dbReference type="InterPro" id="IPR010496">
    <property type="entry name" value="AL/BT2_dom"/>
</dbReference>
<keyword evidence="3" id="KW-1185">Reference proteome</keyword>
<accession>A0A7D9EML4</accession>
<comment type="caution">
    <text evidence="2">The sequence shown here is derived from an EMBL/GenBank/DDBJ whole genome shotgun (WGS) entry which is preliminary data.</text>
</comment>
<dbReference type="Pfam" id="PF06439">
    <property type="entry name" value="3keto-disac_hyd"/>
    <property type="match status" value="1"/>
</dbReference>
<dbReference type="OrthoDB" id="5982296at2759"/>
<organism evidence="2 3">
    <name type="scientific">Paramuricea clavata</name>
    <name type="common">Red gorgonian</name>
    <name type="synonym">Violescent sea-whip</name>
    <dbReference type="NCBI Taxonomy" id="317549"/>
    <lineage>
        <taxon>Eukaryota</taxon>
        <taxon>Metazoa</taxon>
        <taxon>Cnidaria</taxon>
        <taxon>Anthozoa</taxon>
        <taxon>Octocorallia</taxon>
        <taxon>Malacalcyonacea</taxon>
        <taxon>Plexauridae</taxon>
        <taxon>Paramuricea</taxon>
    </lineage>
</organism>
<dbReference type="Gene3D" id="2.60.120.1000">
    <property type="match status" value="1"/>
</dbReference>
<protein>
    <recommendedName>
        <fullName evidence="1">3-keto-alpha-glucoside-1,2-lyase/3-keto-2-hydroxy-glucal hydratase domain-containing protein</fullName>
    </recommendedName>
</protein>
<evidence type="ECO:0000259" key="1">
    <source>
        <dbReference type="Pfam" id="PF06439"/>
    </source>
</evidence>
<reference evidence="2" key="1">
    <citation type="submission" date="2020-04" db="EMBL/GenBank/DDBJ databases">
        <authorList>
            <person name="Alioto T."/>
            <person name="Alioto T."/>
            <person name="Gomez Garrido J."/>
        </authorList>
    </citation>
    <scope>NUCLEOTIDE SEQUENCE</scope>
    <source>
        <strain evidence="2">A484AB</strain>
    </source>
</reference>
<feature type="domain" description="3-keto-alpha-glucoside-1,2-lyase/3-keto-2-hydroxy-glucal hydratase" evidence="1">
    <location>
        <begin position="82"/>
        <end position="262"/>
    </location>
</feature>
<proteinExistence type="predicted"/>
<gene>
    <name evidence="2" type="ORF">PACLA_8A072300</name>
</gene>
<dbReference type="GO" id="GO:0016787">
    <property type="term" value="F:hydrolase activity"/>
    <property type="evidence" value="ECO:0007669"/>
    <property type="project" value="InterPro"/>
</dbReference>
<evidence type="ECO:0000313" key="2">
    <source>
        <dbReference type="EMBL" id="CAB4013458.1"/>
    </source>
</evidence>
<dbReference type="Proteomes" id="UP001152795">
    <property type="component" value="Unassembled WGS sequence"/>
</dbReference>
<evidence type="ECO:0000313" key="3">
    <source>
        <dbReference type="Proteomes" id="UP001152795"/>
    </source>
</evidence>
<name>A0A7D9EML4_PARCT</name>
<dbReference type="Gene3D" id="2.60.120.560">
    <property type="entry name" value="Exo-inulinase, domain 1"/>
    <property type="match status" value="1"/>
</dbReference>
<dbReference type="AlphaFoldDB" id="A0A7D9EML4"/>
<sequence length="531" mass="59797">MALANGNDLRVYFRKDEDCRPREIDRVLENITTTKTRVLFRLQEDLSETVRDGSAYYLVYGNKDAGKAKQNPENVYLFYDDFSDSNLEKRWQKNWGDIDAENGVLKLKTGQTPDKNAAGISILIKDGHEWEDIEVELDFNEIKNDVAPGPLLRVQDARIQSTTAWWFEYVTGTKGCTMRPYKNSKDGGWLYQGTLNEPLLQGSWNHAKYRVVGDRFSHWVNNQLLHDNVKVSTQWMITKGTLGLGCHSGQNGCYTLYDNIKITKYIPVLPTVSLGPECKVDLKKFHGLGTSKANPATSCKQIHDILLQDGKLENGLYWVKTSADRSVPTYCDLLNGGWTLVGKVSGFADKLYRFWLIKNYNVDALDSPALPSKVGCIDARYLATYHASTVMFSSGDNENGIGSKWVQWPLPQGRESDSLWTHSVGRTTVSKARMHPVTVKAWNGKEQPCFQNKYGIMPFLQHGGSYPSATYNKAGNSRKNDYCMSVGVLKTGTTADGWTQNGNGYDSPRNSSDWANSQKNHVSPYLTVWLK</sequence>